<evidence type="ECO:0000313" key="2">
    <source>
        <dbReference type="EMBL" id="EED89225.1"/>
    </source>
</evidence>
<dbReference type="Proteomes" id="UP000001449">
    <property type="component" value="Chromosome 13"/>
</dbReference>
<dbReference type="KEGG" id="tps:THAPSDRAFT_9314"/>
<dbReference type="GeneID" id="7452968"/>
<dbReference type="InParanoid" id="B8CAZ1"/>
<keyword evidence="3" id="KW-1185">Reference proteome</keyword>
<name>B8CAZ1_THAPS</name>
<feature type="region of interest" description="Disordered" evidence="1">
    <location>
        <begin position="48"/>
        <end position="97"/>
    </location>
</feature>
<evidence type="ECO:0000313" key="3">
    <source>
        <dbReference type="Proteomes" id="UP000001449"/>
    </source>
</evidence>
<dbReference type="AlphaFoldDB" id="B8CAZ1"/>
<dbReference type="PaxDb" id="35128-Thaps9314"/>
<dbReference type="EMBL" id="CM000648">
    <property type="protein sequence ID" value="EED89225.1"/>
    <property type="molecule type" value="Genomic_DNA"/>
</dbReference>
<gene>
    <name evidence="2" type="ORF">THAPSDRAFT_9314</name>
</gene>
<protein>
    <submittedName>
        <fullName evidence="2">Uncharacterized protein</fullName>
    </submittedName>
</protein>
<reference evidence="2 3" key="1">
    <citation type="journal article" date="2004" name="Science">
        <title>The genome of the diatom Thalassiosira pseudonana: ecology, evolution, and metabolism.</title>
        <authorList>
            <person name="Armbrust E.V."/>
            <person name="Berges J.A."/>
            <person name="Bowler C."/>
            <person name="Green B.R."/>
            <person name="Martinez D."/>
            <person name="Putnam N.H."/>
            <person name="Zhou S."/>
            <person name="Allen A.E."/>
            <person name="Apt K.E."/>
            <person name="Bechner M."/>
            <person name="Brzezinski M.A."/>
            <person name="Chaal B.K."/>
            <person name="Chiovitti A."/>
            <person name="Davis A.K."/>
            <person name="Demarest M.S."/>
            <person name="Detter J.C."/>
            <person name="Glavina T."/>
            <person name="Goodstein D."/>
            <person name="Hadi M.Z."/>
            <person name="Hellsten U."/>
            <person name="Hildebrand M."/>
            <person name="Jenkins B.D."/>
            <person name="Jurka J."/>
            <person name="Kapitonov V.V."/>
            <person name="Kroger N."/>
            <person name="Lau W.W."/>
            <person name="Lane T.W."/>
            <person name="Larimer F.W."/>
            <person name="Lippmeier J.C."/>
            <person name="Lucas S."/>
            <person name="Medina M."/>
            <person name="Montsant A."/>
            <person name="Obornik M."/>
            <person name="Parker M.S."/>
            <person name="Palenik B."/>
            <person name="Pazour G.J."/>
            <person name="Richardson P.M."/>
            <person name="Rynearson T.A."/>
            <person name="Saito M.A."/>
            <person name="Schwartz D.C."/>
            <person name="Thamatrakoln K."/>
            <person name="Valentin K."/>
            <person name="Vardi A."/>
            <person name="Wilkerson F.P."/>
            <person name="Rokhsar D.S."/>
        </authorList>
    </citation>
    <scope>NUCLEOTIDE SEQUENCE [LARGE SCALE GENOMIC DNA]</scope>
    <source>
        <strain evidence="2 3">CCMP1335</strain>
    </source>
</reference>
<proteinExistence type="predicted"/>
<accession>B8CAZ1</accession>
<reference evidence="2 3" key="2">
    <citation type="journal article" date="2008" name="Nature">
        <title>The Phaeodactylum genome reveals the evolutionary history of diatom genomes.</title>
        <authorList>
            <person name="Bowler C."/>
            <person name="Allen A.E."/>
            <person name="Badger J.H."/>
            <person name="Grimwood J."/>
            <person name="Jabbari K."/>
            <person name="Kuo A."/>
            <person name="Maheswari U."/>
            <person name="Martens C."/>
            <person name="Maumus F."/>
            <person name="Otillar R.P."/>
            <person name="Rayko E."/>
            <person name="Salamov A."/>
            <person name="Vandepoele K."/>
            <person name="Beszteri B."/>
            <person name="Gruber A."/>
            <person name="Heijde M."/>
            <person name="Katinka M."/>
            <person name="Mock T."/>
            <person name="Valentin K."/>
            <person name="Verret F."/>
            <person name="Berges J.A."/>
            <person name="Brownlee C."/>
            <person name="Cadoret J.P."/>
            <person name="Chiovitti A."/>
            <person name="Choi C.J."/>
            <person name="Coesel S."/>
            <person name="De Martino A."/>
            <person name="Detter J.C."/>
            <person name="Durkin C."/>
            <person name="Falciatore A."/>
            <person name="Fournet J."/>
            <person name="Haruta M."/>
            <person name="Huysman M.J."/>
            <person name="Jenkins B.D."/>
            <person name="Jiroutova K."/>
            <person name="Jorgensen R.E."/>
            <person name="Joubert Y."/>
            <person name="Kaplan A."/>
            <person name="Kroger N."/>
            <person name="Kroth P.G."/>
            <person name="La Roche J."/>
            <person name="Lindquist E."/>
            <person name="Lommer M."/>
            <person name="Martin-Jezequel V."/>
            <person name="Lopez P.J."/>
            <person name="Lucas S."/>
            <person name="Mangogna M."/>
            <person name="McGinnis K."/>
            <person name="Medlin L.K."/>
            <person name="Montsant A."/>
            <person name="Oudot-Le Secq M.P."/>
            <person name="Napoli C."/>
            <person name="Obornik M."/>
            <person name="Parker M.S."/>
            <person name="Petit J.L."/>
            <person name="Porcel B.M."/>
            <person name="Poulsen N."/>
            <person name="Robison M."/>
            <person name="Rychlewski L."/>
            <person name="Rynearson T.A."/>
            <person name="Schmutz J."/>
            <person name="Shapiro H."/>
            <person name="Siaut M."/>
            <person name="Stanley M."/>
            <person name="Sussman M.R."/>
            <person name="Taylor A.R."/>
            <person name="Vardi A."/>
            <person name="von Dassow P."/>
            <person name="Vyverman W."/>
            <person name="Willis A."/>
            <person name="Wyrwicz L.S."/>
            <person name="Rokhsar D.S."/>
            <person name="Weissenbach J."/>
            <person name="Armbrust E.V."/>
            <person name="Green B.R."/>
            <person name="Van de Peer Y."/>
            <person name="Grigoriev I.V."/>
        </authorList>
    </citation>
    <scope>NUCLEOTIDE SEQUENCE [LARGE SCALE GENOMIC DNA]</scope>
    <source>
        <strain evidence="2 3">CCMP1335</strain>
    </source>
</reference>
<evidence type="ECO:0000256" key="1">
    <source>
        <dbReference type="SAM" id="MobiDB-lite"/>
    </source>
</evidence>
<organism evidence="2 3">
    <name type="scientific">Thalassiosira pseudonana</name>
    <name type="common">Marine diatom</name>
    <name type="synonym">Cyclotella nana</name>
    <dbReference type="NCBI Taxonomy" id="35128"/>
    <lineage>
        <taxon>Eukaryota</taxon>
        <taxon>Sar</taxon>
        <taxon>Stramenopiles</taxon>
        <taxon>Ochrophyta</taxon>
        <taxon>Bacillariophyta</taxon>
        <taxon>Coscinodiscophyceae</taxon>
        <taxon>Thalassiosirophycidae</taxon>
        <taxon>Thalassiosirales</taxon>
        <taxon>Thalassiosiraceae</taxon>
        <taxon>Thalassiosira</taxon>
    </lineage>
</organism>
<dbReference type="RefSeq" id="XP_002293489.1">
    <property type="nucleotide sequence ID" value="XM_002293453.1"/>
</dbReference>
<sequence length="354" mass="39720">MMSGNTTNTLNCKLKKLKKLKADGDGHYERMHQSSFIESLSSIHKSASTTSLQLTKPKHSSNNVSQRRTSAPDDLASRKHVHPPRINSQPRRRSSAVSFSLNDAAVLNVNYDETNGAVDFSSSKDQEFEASMRTSALKSPEATMKYHYIPKPKTNTKRGVGFQGKRNDVVQEAIANATAETATLQNRCYRSDYKLGQPAQSLYHMIADYNRETSVELASSLKKHDFAFVKRSDTTWTYAIVASRSFVQDKVDSGESPNEEEECMTFVMNDIGAIKVIRKRHWGELIRQSRPLSSRSADDSMTLKQDESNTHGLVNAICRECEEIEEGIPRNVSFILSKSDDDFSLISSVSNMKF</sequence>
<feature type="compositionally biased region" description="Polar residues" evidence="1">
    <location>
        <begin position="48"/>
        <end position="69"/>
    </location>
</feature>
<dbReference type="HOGENOM" id="CLU_784114_0_0_1"/>